<feature type="transmembrane region" description="Helical" evidence="3">
    <location>
        <begin position="797"/>
        <end position="820"/>
    </location>
</feature>
<dbReference type="InterPro" id="IPR005312">
    <property type="entry name" value="DUF1759"/>
</dbReference>
<keyword evidence="6" id="KW-1185">Reference proteome</keyword>
<proteinExistence type="predicted"/>
<dbReference type="SUPFAM" id="SSF56672">
    <property type="entry name" value="DNA/RNA polymerases"/>
    <property type="match status" value="1"/>
</dbReference>
<dbReference type="Gene3D" id="2.60.40.3770">
    <property type="match status" value="1"/>
</dbReference>
<sequence length="866" mass="99148">MAGPTSLKVAKALLTRYCNNLQRLTEESEKALKTEELKVWNMQQSQEVQRKVMELEANINLVSQSLEKFANVVDTVMESVTEEQEQQVQEYIDKAQTTIDQAQKLTIQLESARISARDHAGDPTRPTSSSLRAHGEAPTSQLPPIPVPTFTGELWDFENFWRLFEANVDHQPLTKLQKFNYLINALRGEARELVNRFTVTEDNYEEAIAMLRRKYGDKSRLVAKLQQRLEETYAANTSTTAQRRLLETIIPLISQLEAHKRKILQQYITPEMQEKNWHIKDIITALDDCISTEERISEMMTYTTNATNTYTRRTRTIPYREDTIQRRNDGYYVRLPFKEDHPYLPNNRAIAKKRLNSVLLMLKSKPDLLQAYDQALKDQLEKGIIQEIPGDEAAVGKHLHYIPHQPVIMPHKEITKLRIVFDASSHFKDCPSLNDVLYQGPLILPDLYAMLLRFRMASFAATADVEKAFLQVHLHELDRDATRFLWVRHINSPAEEDNIVTYRFTRVIFGLNVSPFLLAGTIQYHLEHSVIDRPLAKEIRENLITMTTIALPPTPTLGDMFITDGEETSIWQEPFETDLFCSTWQKANSSDCILRDSCQWPAESWVNCQCLSKDLTQEFNRVDLKLPVQRSSGELRIFEGILTAKIPQMVSAEFILATEQTVSTEQVKVLVKQGSCTIPDSEITGCYNCVKGAEAKIQCSSSRETLAEVLCEQDAFVVPCAPNAPQSTLQFHLNHAKQLLNCSVYCGDTHQFFVLTGVLKYVGNWRAPMLQMMARNSTVYGEFAWPDFTHILEVFFAWYKTLAITLVGVGLLVLIIYLSFQGLGISAFWTILRFFARIVCLPMHIVVKVGRCLQRTTFHNPHQKTV</sequence>
<evidence type="ECO:0000313" key="5">
    <source>
        <dbReference type="EMBL" id="CAJ0601117.1"/>
    </source>
</evidence>
<feature type="region of interest" description="Disordered" evidence="2">
    <location>
        <begin position="114"/>
        <end position="145"/>
    </location>
</feature>
<organism evidence="5 6">
    <name type="scientific">Cylicocyclus nassatus</name>
    <name type="common">Nematode worm</name>
    <dbReference type="NCBI Taxonomy" id="53992"/>
    <lineage>
        <taxon>Eukaryota</taxon>
        <taxon>Metazoa</taxon>
        <taxon>Ecdysozoa</taxon>
        <taxon>Nematoda</taxon>
        <taxon>Chromadorea</taxon>
        <taxon>Rhabditida</taxon>
        <taxon>Rhabditina</taxon>
        <taxon>Rhabditomorpha</taxon>
        <taxon>Strongyloidea</taxon>
        <taxon>Strongylidae</taxon>
        <taxon>Cylicocyclus</taxon>
    </lineage>
</organism>
<keyword evidence="1" id="KW-0175">Coiled coil</keyword>
<dbReference type="InterPro" id="IPR009878">
    <property type="entry name" value="Phlebovirus_G2_fusion"/>
</dbReference>
<keyword evidence="3" id="KW-1133">Transmembrane helix</keyword>
<feature type="domain" description="Phlebovirus glycoprotein G2 fusion" evidence="4">
    <location>
        <begin position="536"/>
        <end position="654"/>
    </location>
</feature>
<evidence type="ECO:0000256" key="3">
    <source>
        <dbReference type="SAM" id="Phobius"/>
    </source>
</evidence>
<dbReference type="InterPro" id="IPR043502">
    <property type="entry name" value="DNA/RNA_pol_sf"/>
</dbReference>
<dbReference type="PANTHER" id="PTHR47331:SF1">
    <property type="entry name" value="GAG-LIKE PROTEIN"/>
    <property type="match status" value="1"/>
</dbReference>
<evidence type="ECO:0000256" key="1">
    <source>
        <dbReference type="SAM" id="Coils"/>
    </source>
</evidence>
<accession>A0AA36M910</accession>
<dbReference type="AlphaFoldDB" id="A0AA36M910"/>
<comment type="caution">
    <text evidence="5">The sequence shown here is derived from an EMBL/GenBank/DDBJ whole genome shotgun (WGS) entry which is preliminary data.</text>
</comment>
<dbReference type="Pfam" id="PF03564">
    <property type="entry name" value="DUF1759"/>
    <property type="match status" value="1"/>
</dbReference>
<gene>
    <name evidence="5" type="ORF">CYNAS_LOCUS13100</name>
</gene>
<feature type="coiled-coil region" evidence="1">
    <location>
        <begin position="7"/>
        <end position="65"/>
    </location>
</feature>
<name>A0AA36M910_CYLNA</name>
<evidence type="ECO:0000259" key="4">
    <source>
        <dbReference type="Pfam" id="PF07245"/>
    </source>
</evidence>
<dbReference type="Proteomes" id="UP001176961">
    <property type="component" value="Unassembled WGS sequence"/>
</dbReference>
<protein>
    <recommendedName>
        <fullName evidence="4">Phlebovirus glycoprotein G2 fusion domain-containing protein</fullName>
    </recommendedName>
</protein>
<feature type="transmembrane region" description="Helical" evidence="3">
    <location>
        <begin position="827"/>
        <end position="847"/>
    </location>
</feature>
<dbReference type="PANTHER" id="PTHR47331">
    <property type="entry name" value="PHD-TYPE DOMAIN-CONTAINING PROTEIN"/>
    <property type="match status" value="1"/>
</dbReference>
<evidence type="ECO:0000256" key="2">
    <source>
        <dbReference type="SAM" id="MobiDB-lite"/>
    </source>
</evidence>
<reference evidence="5" key="1">
    <citation type="submission" date="2023-07" db="EMBL/GenBank/DDBJ databases">
        <authorList>
            <consortium name="CYATHOMIX"/>
        </authorList>
    </citation>
    <scope>NUCLEOTIDE SEQUENCE</scope>
    <source>
        <strain evidence="5">N/A</strain>
    </source>
</reference>
<evidence type="ECO:0000313" key="6">
    <source>
        <dbReference type="Proteomes" id="UP001176961"/>
    </source>
</evidence>
<keyword evidence="3" id="KW-0472">Membrane</keyword>
<keyword evidence="3" id="KW-0812">Transmembrane</keyword>
<dbReference type="EMBL" id="CATQJL010000305">
    <property type="protein sequence ID" value="CAJ0601117.1"/>
    <property type="molecule type" value="Genomic_DNA"/>
</dbReference>
<dbReference type="Pfam" id="PF07245">
    <property type="entry name" value="Phlebovirus_G2"/>
    <property type="match status" value="1"/>
</dbReference>